<accession>A0A2N1PUD4</accession>
<name>A0A2N1PUD4_9BACT</name>
<comment type="caution">
    <text evidence="1">The sequence shown here is derived from an EMBL/GenBank/DDBJ whole genome shotgun (WGS) entry which is preliminary data.</text>
</comment>
<organism evidence="1 2">
    <name type="scientific">Candidatus Wallbacteria bacterium HGW-Wallbacteria-1</name>
    <dbReference type="NCBI Taxonomy" id="2013854"/>
    <lineage>
        <taxon>Bacteria</taxon>
        <taxon>Candidatus Walliibacteriota</taxon>
    </lineage>
</organism>
<evidence type="ECO:0000313" key="1">
    <source>
        <dbReference type="EMBL" id="PKK91949.1"/>
    </source>
</evidence>
<dbReference type="EMBL" id="PGXC01000001">
    <property type="protein sequence ID" value="PKK91949.1"/>
    <property type="molecule type" value="Genomic_DNA"/>
</dbReference>
<sequence length="423" mass="48390">MSSMLPIVLGICSGTEYAFPEALNTLFDWLFRNSPQSGDWCPVVAEYVREAPFDASGISRYNIVLDRISHQRPFTAEWLKKLILDGSYVINNPHHFQSRRKSYGYAAASKLGFDVPVTVLLPPKSSYVDWRNMEPAFDIVETGGEVGYPMYMKPYNGGGWRNVTRVFEPAGLKEAYALSGGEIMNIQEAVNYDYFIRSICIGSSVLPLEYDPEAYHHERYVTRGKAPASVLEYCARVSRIISGFLGFEMNSVEILVQMSRDAGESDSGKISRAYLIDFNNPVPDMSLISLHRFFPSVVREMARRVTFLGATSRKYPFESRTFDYLEIAESSLSMDEKMNGYEAVADSYFGRAGYQEYSRSVFGDHYEELEGKMFEQPEFSVIMKKEIYDTFHDHSDPGKFDRFLDNYRNLLSTSREDDTRFMI</sequence>
<dbReference type="Proteomes" id="UP000233256">
    <property type="component" value="Unassembled WGS sequence"/>
</dbReference>
<gene>
    <name evidence="1" type="ORF">CVV64_00550</name>
</gene>
<dbReference type="AlphaFoldDB" id="A0A2N1PUD4"/>
<reference evidence="1 2" key="1">
    <citation type="journal article" date="2017" name="ISME J.">
        <title>Potential for microbial H2 and metal transformations associated with novel bacteria and archaea in deep terrestrial subsurface sediments.</title>
        <authorList>
            <person name="Hernsdorf A.W."/>
            <person name="Amano Y."/>
            <person name="Miyakawa K."/>
            <person name="Ise K."/>
            <person name="Suzuki Y."/>
            <person name="Anantharaman K."/>
            <person name="Probst A."/>
            <person name="Burstein D."/>
            <person name="Thomas B.C."/>
            <person name="Banfield J.F."/>
        </authorList>
    </citation>
    <scope>NUCLEOTIDE SEQUENCE [LARGE SCALE GENOMIC DNA]</scope>
    <source>
        <strain evidence="1">HGW-Wallbacteria-1</strain>
    </source>
</reference>
<evidence type="ECO:0008006" key="3">
    <source>
        <dbReference type="Google" id="ProtNLM"/>
    </source>
</evidence>
<evidence type="ECO:0000313" key="2">
    <source>
        <dbReference type="Proteomes" id="UP000233256"/>
    </source>
</evidence>
<protein>
    <recommendedName>
        <fullName evidence="3">ATP-grasp domain-containing protein</fullName>
    </recommendedName>
</protein>
<dbReference type="SUPFAM" id="SSF56059">
    <property type="entry name" value="Glutathione synthetase ATP-binding domain-like"/>
    <property type="match status" value="1"/>
</dbReference>
<proteinExistence type="predicted"/>